<evidence type="ECO:0000259" key="9">
    <source>
        <dbReference type="Pfam" id="PF07885"/>
    </source>
</evidence>
<dbReference type="InterPro" id="IPR028325">
    <property type="entry name" value="VG_K_chnl"/>
</dbReference>
<dbReference type="Pfam" id="PF07885">
    <property type="entry name" value="Ion_trans_2"/>
    <property type="match status" value="1"/>
</dbReference>
<protein>
    <recommendedName>
        <fullName evidence="9">Potassium channel domain-containing protein</fullName>
    </recommendedName>
</protein>
<evidence type="ECO:0000256" key="6">
    <source>
        <dbReference type="ARBA" id="ARBA00023136"/>
    </source>
</evidence>
<comment type="subcellular location">
    <subcellularLocation>
        <location evidence="1">Membrane</location>
        <topology evidence="1">Multi-pass membrane protein</topology>
    </subcellularLocation>
</comment>
<evidence type="ECO:0000256" key="5">
    <source>
        <dbReference type="ARBA" id="ARBA00023065"/>
    </source>
</evidence>
<keyword evidence="6 8" id="KW-0472">Membrane</keyword>
<sequence>MWWAVITLCTIGYGDMTPVTDTGRLFGSMACVAGVVMVALPISVISSTFQEKYAEHMEKQKIEEARHLREKESYKKALPTWRLLFKMRGVGSMRNLVPSRSLSNQSISLSSSQ</sequence>
<dbReference type="GO" id="GO:0001508">
    <property type="term" value="P:action potential"/>
    <property type="evidence" value="ECO:0007669"/>
    <property type="project" value="TreeGrafter"/>
</dbReference>
<dbReference type="InterPro" id="IPR013099">
    <property type="entry name" value="K_chnl_dom"/>
</dbReference>
<keyword evidence="7" id="KW-0407">Ion channel</keyword>
<evidence type="ECO:0000256" key="3">
    <source>
        <dbReference type="ARBA" id="ARBA00022692"/>
    </source>
</evidence>
<dbReference type="GO" id="GO:0005249">
    <property type="term" value="F:voltage-gated potassium channel activity"/>
    <property type="evidence" value="ECO:0007669"/>
    <property type="project" value="InterPro"/>
</dbReference>
<keyword evidence="4 8" id="KW-1133">Transmembrane helix</keyword>
<dbReference type="AlphaFoldDB" id="A0A7S4LZ99"/>
<keyword evidence="5" id="KW-0406">Ion transport</keyword>
<dbReference type="Gene3D" id="1.10.287.70">
    <property type="match status" value="1"/>
</dbReference>
<evidence type="ECO:0000256" key="4">
    <source>
        <dbReference type="ARBA" id="ARBA00022989"/>
    </source>
</evidence>
<dbReference type="PANTHER" id="PTHR11537:SF254">
    <property type="entry name" value="POTASSIUM VOLTAGE-GATED CHANNEL PROTEIN SHAB"/>
    <property type="match status" value="1"/>
</dbReference>
<feature type="transmembrane region" description="Helical" evidence="8">
    <location>
        <begin position="25"/>
        <end position="49"/>
    </location>
</feature>
<evidence type="ECO:0000256" key="8">
    <source>
        <dbReference type="SAM" id="Phobius"/>
    </source>
</evidence>
<dbReference type="GO" id="GO:0008076">
    <property type="term" value="C:voltage-gated potassium channel complex"/>
    <property type="evidence" value="ECO:0007669"/>
    <property type="project" value="InterPro"/>
</dbReference>
<name>A0A7S4LZ99_GUITH</name>
<gene>
    <name evidence="10" type="ORF">GTHE00462_LOCUS340</name>
</gene>
<reference evidence="10" key="1">
    <citation type="submission" date="2021-01" db="EMBL/GenBank/DDBJ databases">
        <authorList>
            <person name="Corre E."/>
            <person name="Pelletier E."/>
            <person name="Niang G."/>
            <person name="Scheremetjew M."/>
            <person name="Finn R."/>
            <person name="Kale V."/>
            <person name="Holt S."/>
            <person name="Cochrane G."/>
            <person name="Meng A."/>
            <person name="Brown T."/>
            <person name="Cohen L."/>
        </authorList>
    </citation>
    <scope>NUCLEOTIDE SEQUENCE</scope>
    <source>
        <strain evidence="10">CCMP 2712</strain>
    </source>
</reference>
<accession>A0A7S4LZ99</accession>
<dbReference type="SUPFAM" id="SSF81324">
    <property type="entry name" value="Voltage-gated potassium channels"/>
    <property type="match status" value="1"/>
</dbReference>
<feature type="domain" description="Potassium channel" evidence="9">
    <location>
        <begin position="1"/>
        <end position="50"/>
    </location>
</feature>
<dbReference type="PANTHER" id="PTHR11537">
    <property type="entry name" value="VOLTAGE-GATED POTASSIUM CHANNEL"/>
    <property type="match status" value="1"/>
</dbReference>
<dbReference type="EMBL" id="HBKN01000412">
    <property type="protein sequence ID" value="CAE2191029.1"/>
    <property type="molecule type" value="Transcribed_RNA"/>
</dbReference>
<evidence type="ECO:0000256" key="7">
    <source>
        <dbReference type="ARBA" id="ARBA00023303"/>
    </source>
</evidence>
<evidence type="ECO:0000256" key="1">
    <source>
        <dbReference type="ARBA" id="ARBA00004141"/>
    </source>
</evidence>
<evidence type="ECO:0000256" key="2">
    <source>
        <dbReference type="ARBA" id="ARBA00022448"/>
    </source>
</evidence>
<keyword evidence="2" id="KW-0813">Transport</keyword>
<proteinExistence type="predicted"/>
<evidence type="ECO:0000313" key="10">
    <source>
        <dbReference type="EMBL" id="CAE2191029.1"/>
    </source>
</evidence>
<organism evidence="10">
    <name type="scientific">Guillardia theta</name>
    <name type="common">Cryptophyte</name>
    <name type="synonym">Cryptomonas phi</name>
    <dbReference type="NCBI Taxonomy" id="55529"/>
    <lineage>
        <taxon>Eukaryota</taxon>
        <taxon>Cryptophyceae</taxon>
        <taxon>Pyrenomonadales</taxon>
        <taxon>Geminigeraceae</taxon>
        <taxon>Guillardia</taxon>
    </lineage>
</organism>
<keyword evidence="3 8" id="KW-0812">Transmembrane</keyword>